<feature type="region of interest" description="Disordered" evidence="1">
    <location>
        <begin position="1"/>
        <end position="21"/>
    </location>
</feature>
<sequence>MRTSDLTEPGSTTTTTTETKIVSPLQAERVIAAAAAQGIRVAPVKVVDREMLREVRITNMSPEDLEMLVTRAQGEVTERRDQDDLDDESV</sequence>
<reference evidence="2 3" key="1">
    <citation type="submission" date="2009-11" db="EMBL/GenBank/DDBJ databases">
        <title>Annotation of Allomyces macrogynus ATCC 38327.</title>
        <authorList>
            <consortium name="The Broad Institute Genome Sequencing Platform"/>
            <person name="Russ C."/>
            <person name="Cuomo C."/>
            <person name="Burger G."/>
            <person name="Gray M.W."/>
            <person name="Holland P.W.H."/>
            <person name="King N."/>
            <person name="Lang F.B.F."/>
            <person name="Roger A.J."/>
            <person name="Ruiz-Trillo I."/>
            <person name="Young S.K."/>
            <person name="Zeng Q."/>
            <person name="Gargeya S."/>
            <person name="Fitzgerald M."/>
            <person name="Haas B."/>
            <person name="Abouelleil A."/>
            <person name="Alvarado L."/>
            <person name="Arachchi H.M."/>
            <person name="Berlin A."/>
            <person name="Chapman S.B."/>
            <person name="Gearin G."/>
            <person name="Goldberg J."/>
            <person name="Griggs A."/>
            <person name="Gujja S."/>
            <person name="Hansen M."/>
            <person name="Heiman D."/>
            <person name="Howarth C."/>
            <person name="Larimer J."/>
            <person name="Lui A."/>
            <person name="MacDonald P.J.P."/>
            <person name="McCowen C."/>
            <person name="Montmayeur A."/>
            <person name="Murphy C."/>
            <person name="Neiman D."/>
            <person name="Pearson M."/>
            <person name="Priest M."/>
            <person name="Roberts A."/>
            <person name="Saif S."/>
            <person name="Shea T."/>
            <person name="Sisk P."/>
            <person name="Stolte C."/>
            <person name="Sykes S."/>
            <person name="Wortman J."/>
            <person name="Nusbaum C."/>
            <person name="Birren B."/>
        </authorList>
    </citation>
    <scope>NUCLEOTIDE SEQUENCE [LARGE SCALE GENOMIC DNA]</scope>
    <source>
        <strain evidence="2 3">ATCC 38327</strain>
    </source>
</reference>
<dbReference type="VEuPathDB" id="FungiDB:AMAG_20229"/>
<feature type="compositionally biased region" description="Polar residues" evidence="1">
    <location>
        <begin position="1"/>
        <end position="11"/>
    </location>
</feature>
<evidence type="ECO:0000313" key="3">
    <source>
        <dbReference type="Proteomes" id="UP000054350"/>
    </source>
</evidence>
<organism evidence="2 3">
    <name type="scientific">Allomyces macrogynus (strain ATCC 38327)</name>
    <name type="common">Allomyces javanicus var. macrogynus</name>
    <dbReference type="NCBI Taxonomy" id="578462"/>
    <lineage>
        <taxon>Eukaryota</taxon>
        <taxon>Fungi</taxon>
        <taxon>Fungi incertae sedis</taxon>
        <taxon>Blastocladiomycota</taxon>
        <taxon>Blastocladiomycetes</taxon>
        <taxon>Blastocladiales</taxon>
        <taxon>Blastocladiaceae</taxon>
        <taxon>Allomyces</taxon>
    </lineage>
</organism>
<accession>A0A0L0T5J7</accession>
<reference evidence="3" key="2">
    <citation type="submission" date="2009-11" db="EMBL/GenBank/DDBJ databases">
        <title>The Genome Sequence of Allomyces macrogynus strain ATCC 38327.</title>
        <authorList>
            <consortium name="The Broad Institute Genome Sequencing Platform"/>
            <person name="Russ C."/>
            <person name="Cuomo C."/>
            <person name="Shea T."/>
            <person name="Young S.K."/>
            <person name="Zeng Q."/>
            <person name="Koehrsen M."/>
            <person name="Haas B."/>
            <person name="Borodovsky M."/>
            <person name="Guigo R."/>
            <person name="Alvarado L."/>
            <person name="Berlin A."/>
            <person name="Borenstein D."/>
            <person name="Chen Z."/>
            <person name="Engels R."/>
            <person name="Freedman E."/>
            <person name="Gellesch M."/>
            <person name="Goldberg J."/>
            <person name="Griggs A."/>
            <person name="Gujja S."/>
            <person name="Heiman D."/>
            <person name="Hepburn T."/>
            <person name="Howarth C."/>
            <person name="Jen D."/>
            <person name="Larson L."/>
            <person name="Lewis B."/>
            <person name="Mehta T."/>
            <person name="Park D."/>
            <person name="Pearson M."/>
            <person name="Roberts A."/>
            <person name="Saif S."/>
            <person name="Shenoy N."/>
            <person name="Sisk P."/>
            <person name="Stolte C."/>
            <person name="Sykes S."/>
            <person name="Walk T."/>
            <person name="White J."/>
            <person name="Yandava C."/>
            <person name="Burger G."/>
            <person name="Gray M.W."/>
            <person name="Holland P.W.H."/>
            <person name="King N."/>
            <person name="Lang F.B.F."/>
            <person name="Roger A.J."/>
            <person name="Ruiz-Trillo I."/>
            <person name="Lander E."/>
            <person name="Nusbaum C."/>
        </authorList>
    </citation>
    <scope>NUCLEOTIDE SEQUENCE [LARGE SCALE GENOMIC DNA]</scope>
    <source>
        <strain evidence="3">ATCC 38327</strain>
    </source>
</reference>
<evidence type="ECO:0000313" key="2">
    <source>
        <dbReference type="EMBL" id="KNE70068.1"/>
    </source>
</evidence>
<gene>
    <name evidence="2" type="ORF">AMAG_20229</name>
</gene>
<evidence type="ECO:0000256" key="1">
    <source>
        <dbReference type="SAM" id="MobiDB-lite"/>
    </source>
</evidence>
<proteinExistence type="predicted"/>
<dbReference type="Proteomes" id="UP000054350">
    <property type="component" value="Unassembled WGS sequence"/>
</dbReference>
<dbReference type="EMBL" id="GG745364">
    <property type="protein sequence ID" value="KNE70068.1"/>
    <property type="molecule type" value="Genomic_DNA"/>
</dbReference>
<name>A0A0L0T5J7_ALLM3</name>
<dbReference type="AlphaFoldDB" id="A0A0L0T5J7"/>
<keyword evidence="3" id="KW-1185">Reference proteome</keyword>
<protein>
    <submittedName>
        <fullName evidence="2">Uncharacterized protein</fullName>
    </submittedName>
</protein>